<organism evidence="5 6">
    <name type="scientific">Acinetobacter tandoii</name>
    <dbReference type="NCBI Taxonomy" id="202954"/>
    <lineage>
        <taxon>Bacteria</taxon>
        <taxon>Pseudomonadati</taxon>
        <taxon>Pseudomonadota</taxon>
        <taxon>Gammaproteobacteria</taxon>
        <taxon>Moraxellales</taxon>
        <taxon>Moraxellaceae</taxon>
        <taxon>Acinetobacter</taxon>
    </lineage>
</organism>
<keyword evidence="2" id="KW-0560">Oxidoreductase</keyword>
<gene>
    <name evidence="5" type="ORF">F4W09_02640</name>
</gene>
<evidence type="ECO:0000256" key="2">
    <source>
        <dbReference type="ARBA" id="ARBA00023002"/>
    </source>
</evidence>
<evidence type="ECO:0000313" key="5">
    <source>
        <dbReference type="EMBL" id="KAB1860033.1"/>
    </source>
</evidence>
<dbReference type="SUPFAM" id="SSF51197">
    <property type="entry name" value="Clavaminate synthase-like"/>
    <property type="match status" value="1"/>
</dbReference>
<dbReference type="RefSeq" id="WP_151503930.1">
    <property type="nucleotide sequence ID" value="NZ_VXLD01000001.1"/>
</dbReference>
<dbReference type="AlphaFoldDB" id="A0A5N4WWB4"/>
<feature type="domain" description="TauD/TfdA-like" evidence="4">
    <location>
        <begin position="107"/>
        <end position="286"/>
    </location>
</feature>
<dbReference type="InterPro" id="IPR050411">
    <property type="entry name" value="AlphaKG_dependent_hydroxylases"/>
</dbReference>
<sequence>MQIKIDKNLANAWKNDLKLLPPINECLSTELIEHCAKLAQKYLNLRDIHLNELKVGGGLLEFCNLPIDDQLCQPPSSAARPYSKGYISELVLLGVTKACGLNPFAYKEEKKGALVHEITPKDLKNNTHISSVRMAEFDFHTEGAYLSRNIRPHTLSLMCLVDEQRTATNLVKISDVIKKLSHKSKSVLAESRFVHTAPETFKVQNKRIKSSIFDLVDGNYEIKAALHNLNATDEDSESALYELKAIVSENQIQKSWNAGDLIIFNNLRCLHRRSEVKGNRWLQGCYGTYTFSSATVLDIQ</sequence>
<proteinExistence type="predicted"/>
<comment type="cofactor">
    <cofactor evidence="1">
        <name>Fe(2+)</name>
        <dbReference type="ChEBI" id="CHEBI:29033"/>
    </cofactor>
</comment>
<comment type="caution">
    <text evidence="5">The sequence shown here is derived from an EMBL/GenBank/DDBJ whole genome shotgun (WGS) entry which is preliminary data.</text>
</comment>
<dbReference type="InterPro" id="IPR003819">
    <property type="entry name" value="TauD/TfdA-like"/>
</dbReference>
<reference evidence="5 6" key="1">
    <citation type="submission" date="2019-09" db="EMBL/GenBank/DDBJ databases">
        <title>Draft genome sequence of Acinetobacter tandoii W4-4-4 isolated from environmental water sample.</title>
        <authorList>
            <person name="Wee S.K."/>
            <person name="Yan B."/>
            <person name="Mustaffa S.B."/>
            <person name="Yap E.P.H."/>
        </authorList>
    </citation>
    <scope>NUCLEOTIDE SEQUENCE [LARGE SCALE GENOMIC DNA]</scope>
    <source>
        <strain evidence="5 6">W4-4-4</strain>
    </source>
</reference>
<accession>A0A5N4WWB4</accession>
<dbReference type="Gene3D" id="3.60.130.10">
    <property type="entry name" value="Clavaminate synthase-like"/>
    <property type="match status" value="1"/>
</dbReference>
<dbReference type="Proteomes" id="UP000325788">
    <property type="component" value="Unassembled WGS sequence"/>
</dbReference>
<dbReference type="GO" id="GO:0016706">
    <property type="term" value="F:2-oxoglutarate-dependent dioxygenase activity"/>
    <property type="evidence" value="ECO:0007669"/>
    <property type="project" value="UniProtKB-ARBA"/>
</dbReference>
<evidence type="ECO:0000256" key="1">
    <source>
        <dbReference type="ARBA" id="ARBA00001954"/>
    </source>
</evidence>
<evidence type="ECO:0000313" key="6">
    <source>
        <dbReference type="Proteomes" id="UP000325788"/>
    </source>
</evidence>
<dbReference type="EMBL" id="VXLD01000001">
    <property type="protein sequence ID" value="KAB1860033.1"/>
    <property type="molecule type" value="Genomic_DNA"/>
</dbReference>
<evidence type="ECO:0000256" key="3">
    <source>
        <dbReference type="ARBA" id="ARBA00023194"/>
    </source>
</evidence>
<name>A0A5N4WWB4_9GAMM</name>
<dbReference type="GO" id="GO:0017000">
    <property type="term" value="P:antibiotic biosynthetic process"/>
    <property type="evidence" value="ECO:0007669"/>
    <property type="project" value="UniProtKB-KW"/>
</dbReference>
<dbReference type="InterPro" id="IPR042098">
    <property type="entry name" value="TauD-like_sf"/>
</dbReference>
<evidence type="ECO:0000259" key="4">
    <source>
        <dbReference type="Pfam" id="PF02668"/>
    </source>
</evidence>
<keyword evidence="3" id="KW-0045">Antibiotic biosynthesis</keyword>
<dbReference type="Pfam" id="PF02668">
    <property type="entry name" value="TauD"/>
    <property type="match status" value="1"/>
</dbReference>
<dbReference type="PANTHER" id="PTHR10696:SF56">
    <property type="entry name" value="TAUD_TFDA-LIKE DOMAIN-CONTAINING PROTEIN"/>
    <property type="match status" value="1"/>
</dbReference>
<protein>
    <recommendedName>
        <fullName evidence="4">TauD/TfdA-like domain-containing protein</fullName>
    </recommendedName>
</protein>
<dbReference type="PANTHER" id="PTHR10696">
    <property type="entry name" value="GAMMA-BUTYROBETAINE HYDROXYLASE-RELATED"/>
    <property type="match status" value="1"/>
</dbReference>